<evidence type="ECO:0000256" key="1">
    <source>
        <dbReference type="ARBA" id="ARBA00022723"/>
    </source>
</evidence>
<feature type="zinc finger region" description="C3H1-type" evidence="5">
    <location>
        <begin position="127"/>
        <end position="155"/>
    </location>
</feature>
<dbReference type="GO" id="GO:0003730">
    <property type="term" value="F:mRNA 3'-UTR binding"/>
    <property type="evidence" value="ECO:0007669"/>
    <property type="project" value="TreeGrafter"/>
</dbReference>
<keyword evidence="1 5" id="KW-0479">Metal-binding</keyword>
<dbReference type="SUPFAM" id="SSF90229">
    <property type="entry name" value="CCCH zinc finger"/>
    <property type="match status" value="2"/>
</dbReference>
<dbReference type="GO" id="GO:0043186">
    <property type="term" value="C:P granule"/>
    <property type="evidence" value="ECO:0007669"/>
    <property type="project" value="UniProtKB-ARBA"/>
</dbReference>
<dbReference type="Pfam" id="PF00642">
    <property type="entry name" value="zf-CCCH"/>
    <property type="match status" value="2"/>
</dbReference>
<evidence type="ECO:0000313" key="8">
    <source>
        <dbReference type="EMBL" id="VDD92161.1"/>
    </source>
</evidence>
<proteinExistence type="predicted"/>
<keyword evidence="3 5" id="KW-0863">Zinc-finger</keyword>
<reference evidence="10" key="1">
    <citation type="submission" date="2017-02" db="UniProtKB">
        <authorList>
            <consortium name="WormBaseParasite"/>
        </authorList>
    </citation>
    <scope>IDENTIFICATION</scope>
</reference>
<evidence type="ECO:0000256" key="4">
    <source>
        <dbReference type="ARBA" id="ARBA00022833"/>
    </source>
</evidence>
<feature type="domain" description="C3H1-type" evidence="7">
    <location>
        <begin position="127"/>
        <end position="155"/>
    </location>
</feature>
<gene>
    <name evidence="8" type="ORF">EVEC_LOCUS6912</name>
</gene>
<dbReference type="Proteomes" id="UP000274131">
    <property type="component" value="Unassembled WGS sequence"/>
</dbReference>
<organism evidence="10">
    <name type="scientific">Enterobius vermicularis</name>
    <name type="common">Human pinworm</name>
    <dbReference type="NCBI Taxonomy" id="51028"/>
    <lineage>
        <taxon>Eukaryota</taxon>
        <taxon>Metazoa</taxon>
        <taxon>Ecdysozoa</taxon>
        <taxon>Nematoda</taxon>
        <taxon>Chromadorea</taxon>
        <taxon>Rhabditida</taxon>
        <taxon>Spirurina</taxon>
        <taxon>Oxyuridomorpha</taxon>
        <taxon>Oxyuroidea</taxon>
        <taxon>Oxyuridae</taxon>
        <taxon>Enterobius</taxon>
    </lineage>
</organism>
<dbReference type="Gene3D" id="4.10.1000.10">
    <property type="entry name" value="Zinc finger, CCCH-type"/>
    <property type="match status" value="2"/>
</dbReference>
<evidence type="ECO:0000256" key="2">
    <source>
        <dbReference type="ARBA" id="ARBA00022737"/>
    </source>
</evidence>
<dbReference type="PANTHER" id="PTHR12547">
    <property type="entry name" value="CCCH ZINC FINGER/TIS11-RELATED"/>
    <property type="match status" value="1"/>
</dbReference>
<evidence type="ECO:0000313" key="9">
    <source>
        <dbReference type="Proteomes" id="UP000274131"/>
    </source>
</evidence>
<accession>A0A0N4VAA5</accession>
<evidence type="ECO:0000259" key="7">
    <source>
        <dbReference type="PROSITE" id="PS50103"/>
    </source>
</evidence>
<keyword evidence="4 5" id="KW-0862">Zinc</keyword>
<feature type="region of interest" description="Disordered" evidence="6">
    <location>
        <begin position="193"/>
        <end position="213"/>
    </location>
</feature>
<dbReference type="WBParaSite" id="EVEC_0000739101-mRNA-1">
    <property type="protein sequence ID" value="EVEC_0000739101-mRNA-1"/>
    <property type="gene ID" value="EVEC_0000739101"/>
</dbReference>
<name>A0A0N4VAA5_ENTVE</name>
<evidence type="ECO:0000256" key="6">
    <source>
        <dbReference type="SAM" id="MobiDB-lite"/>
    </source>
</evidence>
<feature type="region of interest" description="Disordered" evidence="6">
    <location>
        <begin position="166"/>
        <end position="185"/>
    </location>
</feature>
<dbReference type="GO" id="GO:0005829">
    <property type="term" value="C:cytosol"/>
    <property type="evidence" value="ECO:0007669"/>
    <property type="project" value="TreeGrafter"/>
</dbReference>
<feature type="compositionally biased region" description="Polar residues" evidence="6">
    <location>
        <begin position="169"/>
        <end position="178"/>
    </location>
</feature>
<reference evidence="8 9" key="2">
    <citation type="submission" date="2018-10" db="EMBL/GenBank/DDBJ databases">
        <authorList>
            <consortium name="Pathogen Informatics"/>
        </authorList>
    </citation>
    <scope>NUCLEOTIDE SEQUENCE [LARGE SCALE GENOMIC DNA]</scope>
</reference>
<dbReference type="EMBL" id="UXUI01008694">
    <property type="protein sequence ID" value="VDD92161.1"/>
    <property type="molecule type" value="Genomic_DNA"/>
</dbReference>
<evidence type="ECO:0000313" key="10">
    <source>
        <dbReference type="WBParaSite" id="EVEC_0000739101-mRNA-1"/>
    </source>
</evidence>
<dbReference type="STRING" id="51028.A0A0N4VAA5"/>
<dbReference type="SMART" id="SM00356">
    <property type="entry name" value="ZnF_C3H1"/>
    <property type="match status" value="2"/>
</dbReference>
<evidence type="ECO:0000256" key="5">
    <source>
        <dbReference type="PROSITE-ProRule" id="PRU00723"/>
    </source>
</evidence>
<dbReference type="PROSITE" id="PS50103">
    <property type="entry name" value="ZF_C3H1"/>
    <property type="match status" value="2"/>
</dbReference>
<dbReference type="OrthoDB" id="410307at2759"/>
<dbReference type="InterPro" id="IPR000571">
    <property type="entry name" value="Znf_CCCH"/>
</dbReference>
<dbReference type="GO" id="GO:0008270">
    <property type="term" value="F:zinc ion binding"/>
    <property type="evidence" value="ECO:0007669"/>
    <property type="project" value="UniProtKB-KW"/>
</dbReference>
<keyword evidence="9" id="KW-1185">Reference proteome</keyword>
<feature type="domain" description="C3H1-type" evidence="7">
    <location>
        <begin position="82"/>
        <end position="110"/>
    </location>
</feature>
<keyword evidence="2" id="KW-0677">Repeat</keyword>
<feature type="zinc finger region" description="C3H1-type" evidence="5">
    <location>
        <begin position="82"/>
        <end position="110"/>
    </location>
</feature>
<protein>
    <submittedName>
        <fullName evidence="10">C3H1-type domain-containing protein</fullName>
    </submittedName>
</protein>
<sequence length="291" mass="32903">MDSLFHHHQTAVSPLLRPMTVPLPTGLSVIPCHFTPRVPGYSVGFPAVPMPPFPIPAPAISAIISSNKQSVIDRKLRRKAETHKTIPCRAWKDTGRCNYGARCKFAHGDEDLRKVPVEPAKLFNNPRYRTELCVKYHYLGSCPYGDRCSYIHEPTPQVDLERCLEELSTDSSASSQNHVPGDGDAFLDLHEEETTKDAGSSDKGKQEPPNVFRDPFVSEEEKENIELTPLPFMESFLKRPFHEYSQDLYVHRSGRCELQAEALQILELLQMRTKPERVAVPSDHPFSPPFD</sequence>
<dbReference type="InterPro" id="IPR045877">
    <property type="entry name" value="ZFP36-like"/>
</dbReference>
<dbReference type="AlphaFoldDB" id="A0A0N4VAA5"/>
<dbReference type="PANTHER" id="PTHR12547:SF185">
    <property type="entry name" value="C3H1-TYPE DOMAIN-CONTAINING PROTEIN"/>
    <property type="match status" value="1"/>
</dbReference>
<evidence type="ECO:0000256" key="3">
    <source>
        <dbReference type="ARBA" id="ARBA00022771"/>
    </source>
</evidence>
<feature type="compositionally biased region" description="Basic and acidic residues" evidence="6">
    <location>
        <begin position="193"/>
        <end position="206"/>
    </location>
</feature>
<dbReference type="InterPro" id="IPR036855">
    <property type="entry name" value="Znf_CCCH_sf"/>
</dbReference>